<comment type="catalytic activity">
    <reaction evidence="11">
        <text>protochlorophyllide a + NADP(+) = 3,8-divinyl protochlorophyllide a + NADPH + H(+)</text>
        <dbReference type="Rhea" id="RHEA:48884"/>
        <dbReference type="ChEBI" id="CHEBI:15378"/>
        <dbReference type="ChEBI" id="CHEBI:57783"/>
        <dbReference type="ChEBI" id="CHEBI:58349"/>
        <dbReference type="ChEBI" id="CHEBI:58632"/>
        <dbReference type="ChEBI" id="CHEBI:83350"/>
        <dbReference type="EC" id="1.3.1.75"/>
    </reaction>
</comment>
<evidence type="ECO:0000256" key="10">
    <source>
        <dbReference type="ARBA" id="ARBA00024089"/>
    </source>
</evidence>
<dbReference type="EMBL" id="JATAAI010000012">
    <property type="protein sequence ID" value="KAK1741999.1"/>
    <property type="molecule type" value="Genomic_DNA"/>
</dbReference>
<evidence type="ECO:0000256" key="2">
    <source>
        <dbReference type="ARBA" id="ARBA00005173"/>
    </source>
</evidence>
<evidence type="ECO:0000313" key="15">
    <source>
        <dbReference type="Proteomes" id="UP001224775"/>
    </source>
</evidence>
<evidence type="ECO:0000313" key="14">
    <source>
        <dbReference type="EMBL" id="KAK1741999.1"/>
    </source>
</evidence>
<comment type="pathway">
    <text evidence="2">Porphyrin-containing compound metabolism; chlorophyll biosynthesis.</text>
</comment>
<name>A0AAD8Y8Y7_9STRA</name>
<reference evidence="14" key="1">
    <citation type="submission" date="2023-06" db="EMBL/GenBank/DDBJ databases">
        <title>Survivors Of The Sea: Transcriptome response of Skeletonema marinoi to long-term dormancy.</title>
        <authorList>
            <person name="Pinder M.I.M."/>
            <person name="Kourtchenko O."/>
            <person name="Robertson E.K."/>
            <person name="Larsson T."/>
            <person name="Maumus F."/>
            <person name="Osuna-Cruz C.M."/>
            <person name="Vancaester E."/>
            <person name="Stenow R."/>
            <person name="Vandepoele K."/>
            <person name="Ploug H."/>
            <person name="Bruchert V."/>
            <person name="Godhe A."/>
            <person name="Topel M."/>
        </authorList>
    </citation>
    <scope>NUCLEOTIDE SEQUENCE</scope>
    <source>
        <strain evidence="14">R05AC</strain>
    </source>
</reference>
<organism evidence="14 15">
    <name type="scientific">Skeletonema marinoi</name>
    <dbReference type="NCBI Taxonomy" id="267567"/>
    <lineage>
        <taxon>Eukaryota</taxon>
        <taxon>Sar</taxon>
        <taxon>Stramenopiles</taxon>
        <taxon>Ochrophyta</taxon>
        <taxon>Bacillariophyta</taxon>
        <taxon>Coscinodiscophyceae</taxon>
        <taxon>Thalassiosirophycidae</taxon>
        <taxon>Thalassiosirales</taxon>
        <taxon>Skeletonemataceae</taxon>
        <taxon>Skeletonema</taxon>
        <taxon>Skeletonema marinoi-dohrnii complex</taxon>
    </lineage>
</organism>
<evidence type="ECO:0000256" key="3">
    <source>
        <dbReference type="ARBA" id="ARBA00022528"/>
    </source>
</evidence>
<dbReference type="EC" id="1.3.1.75" evidence="9"/>
<dbReference type="Gene3D" id="3.40.50.720">
    <property type="entry name" value="NAD(P)-binding Rossmann-like Domain"/>
    <property type="match status" value="1"/>
</dbReference>
<evidence type="ECO:0000256" key="7">
    <source>
        <dbReference type="ARBA" id="ARBA00023002"/>
    </source>
</evidence>
<evidence type="ECO:0000256" key="12">
    <source>
        <dbReference type="SAM" id="SignalP"/>
    </source>
</evidence>
<keyword evidence="7 14" id="KW-0560">Oxidoreductase</keyword>
<keyword evidence="5" id="KW-0521">NADP</keyword>
<feature type="domain" description="NAD(P)-binding" evidence="13">
    <location>
        <begin position="98"/>
        <end position="278"/>
    </location>
</feature>
<dbReference type="Proteomes" id="UP001224775">
    <property type="component" value="Unassembled WGS sequence"/>
</dbReference>
<keyword evidence="4" id="KW-0934">Plastid</keyword>
<dbReference type="InterPro" id="IPR016040">
    <property type="entry name" value="NAD(P)-bd_dom"/>
</dbReference>
<keyword evidence="8" id="KW-0149">Chlorophyll biosynthesis</keyword>
<evidence type="ECO:0000256" key="11">
    <source>
        <dbReference type="ARBA" id="ARBA00049498"/>
    </source>
</evidence>
<dbReference type="SUPFAM" id="SSF51735">
    <property type="entry name" value="NAD(P)-binding Rossmann-fold domains"/>
    <property type="match status" value="1"/>
</dbReference>
<evidence type="ECO:0000256" key="4">
    <source>
        <dbReference type="ARBA" id="ARBA00022640"/>
    </source>
</evidence>
<proteinExistence type="predicted"/>
<dbReference type="PANTHER" id="PTHR47378:SF1">
    <property type="entry name" value="DIVINYL CHLOROPHYLLIDE A 8-VINYL-REDUCTASE, CHLOROPLASTIC"/>
    <property type="match status" value="1"/>
</dbReference>
<dbReference type="GO" id="GO:0015995">
    <property type="term" value="P:chlorophyll biosynthetic process"/>
    <property type="evidence" value="ECO:0007669"/>
    <property type="project" value="UniProtKB-KW"/>
</dbReference>
<comment type="subcellular location">
    <subcellularLocation>
        <location evidence="1">Plastid</location>
        <location evidence="1">Chloroplast</location>
    </subcellularLocation>
</comment>
<dbReference type="GO" id="GO:0033728">
    <property type="term" value="F:3,8-divinyl protochlorophyllide a 8-vinyl-reductase (NADPH) activity"/>
    <property type="evidence" value="ECO:0007669"/>
    <property type="project" value="UniProtKB-EC"/>
</dbReference>
<keyword evidence="3" id="KW-0150">Chloroplast</keyword>
<evidence type="ECO:0000256" key="6">
    <source>
        <dbReference type="ARBA" id="ARBA00022946"/>
    </source>
</evidence>
<dbReference type="PANTHER" id="PTHR47378">
    <property type="entry name" value="DIVINYL CHLOROPHYLLIDE A 8-VINYL-REDUCTASE, CHLOROPLASTIC"/>
    <property type="match status" value="1"/>
</dbReference>
<protein>
    <recommendedName>
        <fullName evidence="10">Divinyl chlorophyllide a 8-vinyl-reductase, chloroplastic</fullName>
        <ecNumber evidence="9">1.3.1.75</ecNumber>
    </recommendedName>
</protein>
<evidence type="ECO:0000256" key="5">
    <source>
        <dbReference type="ARBA" id="ARBA00022857"/>
    </source>
</evidence>
<gene>
    <name evidence="14" type="ORF">QTG54_007572</name>
</gene>
<keyword evidence="12" id="KW-0732">Signal</keyword>
<sequence length="480" mass="52045">MMMSKQFQRSNALSAAAGVLLLAACIANVVAFAPAQSNVISKLSQRHENVMPAFTRMMASPSTAVSANTKPYFADYTFSDKDDISYLIGSGKTAIVAGATGYIGRAVVRECVSRGYNTISLVRDATKASLDEALSGSSLVECDVQNVGEVQRLFSEIASGKHACATYAGSDAHSAPLPIDIVCSCLASASGIESEVYAIDYQAALNLLDAGREPSVSARHFVLLSAFCCRNPLLKLQQAKLKFEDRLHEQNDMTYSIVRPTAFFKSVSGQYDSIMDGNSYVLFGDGAVTYCNPIAETDLATYMCDSAIDEKQWGRILNVGGPDEPLSNKMLAEMMFRAIDKPAKFVYVPTEIFDWSIGMIEWIARNFPSQKWEDVLETAKIGKYYAVEDMLTTEEEEKFGSIKMMDHFEKIARDGQDPFTPVRATAVISKTMEALPAISVGIPVGFGLLSKPGLVENVVASSPLSDVPLLIAGLSDNIFS</sequence>
<dbReference type="Pfam" id="PF13460">
    <property type="entry name" value="NAD_binding_10"/>
    <property type="match status" value="1"/>
</dbReference>
<dbReference type="AlphaFoldDB" id="A0AAD8Y8Y7"/>
<feature type="chain" id="PRO_5041945876" description="Divinyl chlorophyllide a 8-vinyl-reductase, chloroplastic" evidence="12">
    <location>
        <begin position="32"/>
        <end position="480"/>
    </location>
</feature>
<keyword evidence="6" id="KW-0809">Transit peptide</keyword>
<evidence type="ECO:0000256" key="9">
    <source>
        <dbReference type="ARBA" id="ARBA00024059"/>
    </source>
</evidence>
<dbReference type="GO" id="GO:0009507">
    <property type="term" value="C:chloroplast"/>
    <property type="evidence" value="ECO:0007669"/>
    <property type="project" value="UniProtKB-SubCell"/>
</dbReference>
<dbReference type="InterPro" id="IPR036291">
    <property type="entry name" value="NAD(P)-bd_dom_sf"/>
</dbReference>
<feature type="signal peptide" evidence="12">
    <location>
        <begin position="1"/>
        <end position="31"/>
    </location>
</feature>
<keyword evidence="15" id="KW-1185">Reference proteome</keyword>
<accession>A0AAD8Y8Y7</accession>
<dbReference type="PROSITE" id="PS51257">
    <property type="entry name" value="PROKAR_LIPOPROTEIN"/>
    <property type="match status" value="1"/>
</dbReference>
<evidence type="ECO:0000256" key="1">
    <source>
        <dbReference type="ARBA" id="ARBA00004229"/>
    </source>
</evidence>
<dbReference type="InterPro" id="IPR044201">
    <property type="entry name" value="DVR-like"/>
</dbReference>
<evidence type="ECO:0000256" key="8">
    <source>
        <dbReference type="ARBA" id="ARBA00023171"/>
    </source>
</evidence>
<evidence type="ECO:0000259" key="13">
    <source>
        <dbReference type="Pfam" id="PF13460"/>
    </source>
</evidence>
<comment type="caution">
    <text evidence="14">The sequence shown here is derived from an EMBL/GenBank/DDBJ whole genome shotgun (WGS) entry which is preliminary data.</text>
</comment>